<evidence type="ECO:0008006" key="4">
    <source>
        <dbReference type="Google" id="ProtNLM"/>
    </source>
</evidence>
<evidence type="ECO:0000313" key="3">
    <source>
        <dbReference type="Proteomes" id="UP000480178"/>
    </source>
</evidence>
<keyword evidence="1" id="KW-0812">Transmembrane</keyword>
<reference evidence="2 3" key="1">
    <citation type="submission" date="2020-01" db="EMBL/GenBank/DDBJ databases">
        <authorList>
            <person name="Kim M.K."/>
        </authorList>
    </citation>
    <scope>NUCLEOTIDE SEQUENCE [LARGE SCALE GENOMIC DNA]</scope>
    <source>
        <strain evidence="2 3">172606-1</strain>
    </source>
</reference>
<sequence length="157" mass="18614">MRIAFDLDGTLIESAYALPLKSKWPQLVRKFCGIESLREGTLELMQYFQQQGEEVWIYTTSYRNTFYIRILFLLHGIVISGIINQTVHNRILRKNAVWPLCSKYPPAFGIDLLIDDQEGVKIESERYGFKMIWIKPEEKDWTQVIIDEYQKIKRQHV</sequence>
<evidence type="ECO:0000256" key="1">
    <source>
        <dbReference type="SAM" id="Phobius"/>
    </source>
</evidence>
<dbReference type="InterPro" id="IPR036412">
    <property type="entry name" value="HAD-like_sf"/>
</dbReference>
<dbReference type="EMBL" id="CP048222">
    <property type="protein sequence ID" value="QHT69355.1"/>
    <property type="molecule type" value="Genomic_DNA"/>
</dbReference>
<protein>
    <recommendedName>
        <fullName evidence="4">HAD family hydrolase</fullName>
    </recommendedName>
</protein>
<keyword evidence="1" id="KW-0472">Membrane</keyword>
<dbReference type="AlphaFoldDB" id="A0A6C0GMV5"/>
<proteinExistence type="predicted"/>
<feature type="transmembrane region" description="Helical" evidence="1">
    <location>
        <begin position="66"/>
        <end position="84"/>
    </location>
</feature>
<dbReference type="InterPro" id="IPR023214">
    <property type="entry name" value="HAD_sf"/>
</dbReference>
<keyword evidence="1" id="KW-1133">Transmembrane helix</keyword>
<organism evidence="2 3">
    <name type="scientific">Rhodocytophaga rosea</name>
    <dbReference type="NCBI Taxonomy" id="2704465"/>
    <lineage>
        <taxon>Bacteria</taxon>
        <taxon>Pseudomonadati</taxon>
        <taxon>Bacteroidota</taxon>
        <taxon>Cytophagia</taxon>
        <taxon>Cytophagales</taxon>
        <taxon>Rhodocytophagaceae</taxon>
        <taxon>Rhodocytophaga</taxon>
    </lineage>
</organism>
<accession>A0A6C0GMV5</accession>
<gene>
    <name evidence="2" type="ORF">GXP67_23295</name>
</gene>
<keyword evidence="3" id="KW-1185">Reference proteome</keyword>
<evidence type="ECO:0000313" key="2">
    <source>
        <dbReference type="EMBL" id="QHT69355.1"/>
    </source>
</evidence>
<dbReference type="Gene3D" id="3.40.50.1000">
    <property type="entry name" value="HAD superfamily/HAD-like"/>
    <property type="match status" value="1"/>
</dbReference>
<dbReference type="RefSeq" id="WP_162445344.1">
    <property type="nucleotide sequence ID" value="NZ_CP048222.1"/>
</dbReference>
<dbReference type="Proteomes" id="UP000480178">
    <property type="component" value="Chromosome"/>
</dbReference>
<dbReference type="SUPFAM" id="SSF56784">
    <property type="entry name" value="HAD-like"/>
    <property type="match status" value="1"/>
</dbReference>
<name>A0A6C0GMV5_9BACT</name>
<dbReference type="KEGG" id="rhoz:GXP67_23295"/>